<reference evidence="8 9" key="1">
    <citation type="submission" date="2024-03" db="EMBL/GenBank/DDBJ databases">
        <title>The Acrasis kona genome and developmental transcriptomes reveal deep origins of eukaryotic multicellular pathways.</title>
        <authorList>
            <person name="Sheikh S."/>
            <person name="Fu C.-J."/>
            <person name="Brown M.W."/>
            <person name="Baldauf S.L."/>
        </authorList>
    </citation>
    <scope>NUCLEOTIDE SEQUENCE [LARGE SCALE GENOMIC DNA]</scope>
    <source>
        <strain evidence="8 9">ATCC MYA-3509</strain>
    </source>
</reference>
<dbReference type="Pfam" id="PF22366">
    <property type="entry name" value="NDH2_C"/>
    <property type="match status" value="1"/>
</dbReference>
<proteinExistence type="inferred from homology"/>
<sequence length="449" mass="50797">FRSTQRSSGRVLRLYAINKHSAGNKKELVILGAGWAGFRLIKDIDLAKYNVHVISPRNHFLFTPLLSSAASGTLEFRSVIEPIRRVHHSSNYHCYEGGVTDINPSNKTVTINPNDDQDAPFELRYDRLVIAIGCDVNTYGLPGVAENAYPIKEIHHARAIRKNIINCFERASNPNTSLELRRELLHFVVVGAGPTGIELAAELHDLMYQDLFKNFPQEIQLDVQMTVLEASPTILTAFDQSLQDYTRKVFTKERIRLRTETSVKEIPDPHTVVLADNSVIKCGMVIWSAGIGPRKVIKELRDKIPVDDKWKKIPVDDFLRVKDLKDVFAMGDCAVVSSKPLTATAQVAQQQGKYLANILNKIDSTDEVFENAEENHVLKPFFYRHQGLMAYIGSYKAVSDIGDVKIGGYASWLLWRSAYLTKLVSWKNKLLVPFDWAKTFFFGRDISKF</sequence>
<keyword evidence="9" id="KW-1185">Reference proteome</keyword>
<protein>
    <submittedName>
        <fullName evidence="8">NADH quinone reductase</fullName>
    </submittedName>
</protein>
<evidence type="ECO:0000259" key="7">
    <source>
        <dbReference type="Pfam" id="PF22366"/>
    </source>
</evidence>
<dbReference type="GO" id="GO:0003954">
    <property type="term" value="F:NADH dehydrogenase activity"/>
    <property type="evidence" value="ECO:0007669"/>
    <property type="project" value="InterPro"/>
</dbReference>
<dbReference type="EMBL" id="JAOPGA020001602">
    <property type="protein sequence ID" value="KAL0489770.1"/>
    <property type="molecule type" value="Genomic_DNA"/>
</dbReference>
<comment type="caution">
    <text evidence="8">The sequence shown here is derived from an EMBL/GenBank/DDBJ whole genome shotgun (WGS) entry which is preliminary data.</text>
</comment>
<feature type="domain" description="External alternative NADH-ubiquinone oxidoreductase-like C-terminal" evidence="7">
    <location>
        <begin position="385"/>
        <end position="445"/>
    </location>
</feature>
<dbReference type="Pfam" id="PF07992">
    <property type="entry name" value="Pyr_redox_2"/>
    <property type="match status" value="1"/>
</dbReference>
<evidence type="ECO:0000256" key="1">
    <source>
        <dbReference type="ARBA" id="ARBA00005272"/>
    </source>
</evidence>
<accession>A0AAW2ZK08</accession>
<evidence type="ECO:0000313" key="9">
    <source>
        <dbReference type="Proteomes" id="UP001431209"/>
    </source>
</evidence>
<dbReference type="GO" id="GO:0005739">
    <property type="term" value="C:mitochondrion"/>
    <property type="evidence" value="ECO:0007669"/>
    <property type="project" value="UniProtKB-ARBA"/>
</dbReference>
<dbReference type="InterPro" id="IPR054585">
    <property type="entry name" value="NDH2-like_C"/>
</dbReference>
<dbReference type="Gene3D" id="3.50.50.100">
    <property type="match status" value="1"/>
</dbReference>
<dbReference type="InterPro" id="IPR045024">
    <property type="entry name" value="NDH-2"/>
</dbReference>
<evidence type="ECO:0000256" key="4">
    <source>
        <dbReference type="ARBA" id="ARBA00023002"/>
    </source>
</evidence>
<comment type="similarity">
    <text evidence="1">Belongs to the NADH dehydrogenase family.</text>
</comment>
<dbReference type="AlphaFoldDB" id="A0AAW2ZK08"/>
<evidence type="ECO:0000313" key="8">
    <source>
        <dbReference type="EMBL" id="KAL0489770.1"/>
    </source>
</evidence>
<keyword evidence="2" id="KW-0285">Flavoprotein</keyword>
<keyword evidence="3" id="KW-0274">FAD</keyword>
<name>A0AAW2ZK08_9EUKA</name>
<dbReference type="SUPFAM" id="SSF51905">
    <property type="entry name" value="FAD/NAD(P)-binding domain"/>
    <property type="match status" value="2"/>
</dbReference>
<organism evidence="8 9">
    <name type="scientific">Acrasis kona</name>
    <dbReference type="NCBI Taxonomy" id="1008807"/>
    <lineage>
        <taxon>Eukaryota</taxon>
        <taxon>Discoba</taxon>
        <taxon>Heterolobosea</taxon>
        <taxon>Tetramitia</taxon>
        <taxon>Eutetramitia</taxon>
        <taxon>Acrasidae</taxon>
        <taxon>Acrasis</taxon>
    </lineage>
</organism>
<evidence type="ECO:0000256" key="3">
    <source>
        <dbReference type="ARBA" id="ARBA00022827"/>
    </source>
</evidence>
<dbReference type="InterPro" id="IPR023753">
    <property type="entry name" value="FAD/NAD-binding_dom"/>
</dbReference>
<dbReference type="PRINTS" id="PR00368">
    <property type="entry name" value="FADPNR"/>
</dbReference>
<feature type="non-terminal residue" evidence="8">
    <location>
        <position position="1"/>
    </location>
</feature>
<evidence type="ECO:0000256" key="5">
    <source>
        <dbReference type="ARBA" id="ARBA00023027"/>
    </source>
</evidence>
<dbReference type="PANTHER" id="PTHR43706">
    <property type="entry name" value="NADH DEHYDROGENASE"/>
    <property type="match status" value="1"/>
</dbReference>
<dbReference type="PANTHER" id="PTHR43706:SF13">
    <property type="entry name" value="NADH DEHYDROGENASE-RELATED"/>
    <property type="match status" value="1"/>
</dbReference>
<dbReference type="Proteomes" id="UP001431209">
    <property type="component" value="Unassembled WGS sequence"/>
</dbReference>
<evidence type="ECO:0000259" key="6">
    <source>
        <dbReference type="Pfam" id="PF07992"/>
    </source>
</evidence>
<dbReference type="InterPro" id="IPR036188">
    <property type="entry name" value="FAD/NAD-bd_sf"/>
</dbReference>
<keyword evidence="4" id="KW-0560">Oxidoreductase</keyword>
<gene>
    <name evidence="8" type="ORF">AKO1_003946</name>
</gene>
<feature type="domain" description="FAD/NAD(P)-binding" evidence="6">
    <location>
        <begin position="27"/>
        <end position="352"/>
    </location>
</feature>
<evidence type="ECO:0000256" key="2">
    <source>
        <dbReference type="ARBA" id="ARBA00022630"/>
    </source>
</evidence>
<keyword evidence="5" id="KW-0520">NAD</keyword>